<dbReference type="InterPro" id="IPR016454">
    <property type="entry name" value="Cysteine_dSase"/>
</dbReference>
<dbReference type="Pfam" id="PF00266">
    <property type="entry name" value="Aminotran_5"/>
    <property type="match status" value="1"/>
</dbReference>
<dbReference type="STRING" id="1173111.SAMN05444955_11929"/>
<dbReference type="InterPro" id="IPR015424">
    <property type="entry name" value="PyrdxlP-dep_Trfase"/>
</dbReference>
<dbReference type="GO" id="GO:0031071">
    <property type="term" value="F:cysteine desulfurase activity"/>
    <property type="evidence" value="ECO:0007669"/>
    <property type="project" value="UniProtKB-UniRule"/>
</dbReference>
<dbReference type="PANTHER" id="PTHR43586:SF8">
    <property type="entry name" value="CYSTEINE DESULFURASE 1, CHLOROPLASTIC"/>
    <property type="match status" value="1"/>
</dbReference>
<sequence>MNRYWNDFPILNQEVNGHPLVYLDSSATSQKPFQVIETVEAYYKGYNSNVHRGVHTLGTKATDAYEGAREKVRRFINARSIKEIVFTRGTTTAINLVAASYALPRLQQGDEILLTPAEHHSNLIPWQQAAKRTGAALKYLPLEEDGTLDLEKVKETVTPKTKIIAIQHVSNVLGTVHPIKEIAELVHKHGGVIVVDGAQSVPHMKVDVRDLDVDFLAFSGHKMCGPTGIGVLYGREELLEAMEPIEFGGEMIDHVDLFESTWKELPWKFEGGTPIIAGAIGLGAAIDYLESIGMDQIEEHDRKLARYAVEQLSKMDGITIYGPKENRTGLVTFNLDGVHPHDVATVLDAEGIAVRAGHHCCQPLMRWLNVTATARASFYLYNDETDIDRLIKGLQKTKEYFGHVFR</sequence>
<evidence type="ECO:0000256" key="3">
    <source>
        <dbReference type="ARBA" id="ARBA00012239"/>
    </source>
</evidence>
<accession>A0A1H8IUM8</accession>
<dbReference type="PIRSF" id="PIRSF005572">
    <property type="entry name" value="NifS"/>
    <property type="match status" value="1"/>
</dbReference>
<dbReference type="InterPro" id="IPR015422">
    <property type="entry name" value="PyrdxlP-dep_Trfase_small"/>
</dbReference>
<name>A0A1H8IUM8_9BACL</name>
<gene>
    <name evidence="10" type="ORF">SAMN05444955_11929</name>
</gene>
<dbReference type="InterPro" id="IPR015421">
    <property type="entry name" value="PyrdxlP-dep_Trfase_major"/>
</dbReference>
<dbReference type="GO" id="GO:0016829">
    <property type="term" value="F:lyase activity"/>
    <property type="evidence" value="ECO:0007669"/>
    <property type="project" value="UniProtKB-KW"/>
</dbReference>
<reference evidence="10 11" key="1">
    <citation type="submission" date="2016-10" db="EMBL/GenBank/DDBJ databases">
        <authorList>
            <person name="de Groot N.N."/>
        </authorList>
    </citation>
    <scope>NUCLEOTIDE SEQUENCE [LARGE SCALE GENOMIC DNA]</scope>
    <source>
        <strain evidence="10 11">DSM 46701</strain>
    </source>
</reference>
<evidence type="ECO:0000256" key="4">
    <source>
        <dbReference type="ARBA" id="ARBA00022679"/>
    </source>
</evidence>
<evidence type="ECO:0000259" key="9">
    <source>
        <dbReference type="Pfam" id="PF00266"/>
    </source>
</evidence>
<protein>
    <recommendedName>
        <fullName evidence="3 8">Cysteine desulfurase</fullName>
        <ecNumber evidence="3 8">2.8.1.7</ecNumber>
    </recommendedName>
</protein>
<keyword evidence="10" id="KW-0456">Lyase</keyword>
<dbReference type="AlphaFoldDB" id="A0A1H8IUM8"/>
<organism evidence="10 11">
    <name type="scientific">Lihuaxuella thermophila</name>
    <dbReference type="NCBI Taxonomy" id="1173111"/>
    <lineage>
        <taxon>Bacteria</taxon>
        <taxon>Bacillati</taxon>
        <taxon>Bacillota</taxon>
        <taxon>Bacilli</taxon>
        <taxon>Bacillales</taxon>
        <taxon>Thermoactinomycetaceae</taxon>
        <taxon>Lihuaxuella</taxon>
    </lineage>
</organism>
<keyword evidence="4 8" id="KW-0808">Transferase</keyword>
<dbReference type="CDD" id="cd06453">
    <property type="entry name" value="SufS_like"/>
    <property type="match status" value="1"/>
</dbReference>
<feature type="domain" description="Aminotransferase class V" evidence="9">
    <location>
        <begin position="21"/>
        <end position="390"/>
    </location>
</feature>
<evidence type="ECO:0000313" key="11">
    <source>
        <dbReference type="Proteomes" id="UP000199695"/>
    </source>
</evidence>
<dbReference type="EMBL" id="FOCQ01000019">
    <property type="protein sequence ID" value="SEN71398.1"/>
    <property type="molecule type" value="Genomic_DNA"/>
</dbReference>
<dbReference type="OrthoDB" id="9804366at2"/>
<evidence type="ECO:0000256" key="2">
    <source>
        <dbReference type="ARBA" id="ARBA00010447"/>
    </source>
</evidence>
<evidence type="ECO:0000256" key="1">
    <source>
        <dbReference type="ARBA" id="ARBA00001933"/>
    </source>
</evidence>
<evidence type="ECO:0000256" key="5">
    <source>
        <dbReference type="ARBA" id="ARBA00022898"/>
    </source>
</evidence>
<dbReference type="InterPro" id="IPR020578">
    <property type="entry name" value="Aminotrans_V_PyrdxlP_BS"/>
</dbReference>
<dbReference type="GO" id="GO:0030170">
    <property type="term" value="F:pyridoxal phosphate binding"/>
    <property type="evidence" value="ECO:0007669"/>
    <property type="project" value="UniProtKB-UniRule"/>
</dbReference>
<dbReference type="PROSITE" id="PS00595">
    <property type="entry name" value="AA_TRANSFER_CLASS_5"/>
    <property type="match status" value="1"/>
</dbReference>
<dbReference type="PANTHER" id="PTHR43586">
    <property type="entry name" value="CYSTEINE DESULFURASE"/>
    <property type="match status" value="1"/>
</dbReference>
<dbReference type="EC" id="2.8.1.7" evidence="3 8"/>
<dbReference type="Gene3D" id="3.90.1150.10">
    <property type="entry name" value="Aspartate Aminotransferase, domain 1"/>
    <property type="match status" value="1"/>
</dbReference>
<evidence type="ECO:0000313" key="10">
    <source>
        <dbReference type="EMBL" id="SEN71398.1"/>
    </source>
</evidence>
<comment type="cofactor">
    <cofactor evidence="1 7">
        <name>pyridoxal 5'-phosphate</name>
        <dbReference type="ChEBI" id="CHEBI:597326"/>
    </cofactor>
</comment>
<keyword evidence="11" id="KW-1185">Reference proteome</keyword>
<dbReference type="NCBIfam" id="TIGR01979">
    <property type="entry name" value="sufS"/>
    <property type="match status" value="1"/>
</dbReference>
<comment type="function">
    <text evidence="8">Catalyzes the removal of elemental sulfur and selenium atoms from L-cysteine, L-cystine, L-selenocysteine, and L-selenocystine to produce L-alanine.</text>
</comment>
<comment type="similarity">
    <text evidence="2 8">Belongs to the class-V pyridoxal-phosphate-dependent aminotransferase family. Csd subfamily.</text>
</comment>
<keyword evidence="5 8" id="KW-0663">Pyridoxal phosphate</keyword>
<dbReference type="InterPro" id="IPR010970">
    <property type="entry name" value="Cys_dSase_SufS"/>
</dbReference>
<dbReference type="GO" id="GO:0006534">
    <property type="term" value="P:cysteine metabolic process"/>
    <property type="evidence" value="ECO:0007669"/>
    <property type="project" value="UniProtKB-UniRule"/>
</dbReference>
<dbReference type="Proteomes" id="UP000199695">
    <property type="component" value="Unassembled WGS sequence"/>
</dbReference>
<comment type="catalytic activity">
    <reaction evidence="6 8">
        <text>(sulfur carrier)-H + L-cysteine = (sulfur carrier)-SH + L-alanine</text>
        <dbReference type="Rhea" id="RHEA:43892"/>
        <dbReference type="Rhea" id="RHEA-COMP:14737"/>
        <dbReference type="Rhea" id="RHEA-COMP:14739"/>
        <dbReference type="ChEBI" id="CHEBI:29917"/>
        <dbReference type="ChEBI" id="CHEBI:35235"/>
        <dbReference type="ChEBI" id="CHEBI:57972"/>
        <dbReference type="ChEBI" id="CHEBI:64428"/>
        <dbReference type="EC" id="2.8.1.7"/>
    </reaction>
</comment>
<evidence type="ECO:0000256" key="8">
    <source>
        <dbReference type="RuleBase" id="RU004506"/>
    </source>
</evidence>
<dbReference type="SUPFAM" id="SSF53383">
    <property type="entry name" value="PLP-dependent transferases"/>
    <property type="match status" value="1"/>
</dbReference>
<evidence type="ECO:0000256" key="6">
    <source>
        <dbReference type="ARBA" id="ARBA00050776"/>
    </source>
</evidence>
<dbReference type="InterPro" id="IPR000192">
    <property type="entry name" value="Aminotrans_V_dom"/>
</dbReference>
<dbReference type="RefSeq" id="WP_089972511.1">
    <property type="nucleotide sequence ID" value="NZ_FOCQ01000019.1"/>
</dbReference>
<proteinExistence type="inferred from homology"/>
<evidence type="ECO:0000256" key="7">
    <source>
        <dbReference type="RuleBase" id="RU004504"/>
    </source>
</evidence>
<dbReference type="Gene3D" id="3.40.640.10">
    <property type="entry name" value="Type I PLP-dependent aspartate aminotransferase-like (Major domain)"/>
    <property type="match status" value="1"/>
</dbReference>